<dbReference type="InterPro" id="IPR038591">
    <property type="entry name" value="NolW-like_sf"/>
</dbReference>
<dbReference type="InterPro" id="IPR005644">
    <property type="entry name" value="NolW-like"/>
</dbReference>
<evidence type="ECO:0000256" key="1">
    <source>
        <dbReference type="ARBA" id="ARBA00004442"/>
    </source>
</evidence>
<protein>
    <submittedName>
        <fullName evidence="8">SctC family type III secretion system outer membrane ring subunit BscC</fullName>
    </submittedName>
</protein>
<reference evidence="8 9" key="1">
    <citation type="journal article" date="2019" name="Int. J. Syst. Evol. Microbiol.">
        <title>The Global Catalogue of Microorganisms (GCM) 10K type strain sequencing project: providing services to taxonomists for standard genome sequencing and annotation.</title>
        <authorList>
            <consortium name="The Broad Institute Genomics Platform"/>
            <consortium name="The Broad Institute Genome Sequencing Center for Infectious Disease"/>
            <person name="Wu L."/>
            <person name="Ma J."/>
        </authorList>
    </citation>
    <scope>NUCLEOTIDE SEQUENCE [LARGE SCALE GENOMIC DNA]</scope>
    <source>
        <strain evidence="8 9">JCM 14162</strain>
    </source>
</reference>
<evidence type="ECO:0000256" key="5">
    <source>
        <dbReference type="SAM" id="MobiDB-lite"/>
    </source>
</evidence>
<dbReference type="InterPro" id="IPR003522">
    <property type="entry name" value="T3SS_OM_pore_YscC"/>
</dbReference>
<accession>A0ABN1ANK1</accession>
<comment type="caution">
    <text evidence="8">The sequence shown here is derived from an EMBL/GenBank/DDBJ whole genome shotgun (WGS) entry which is preliminary data.</text>
</comment>
<keyword evidence="2" id="KW-0732">Signal</keyword>
<evidence type="ECO:0000259" key="7">
    <source>
        <dbReference type="Pfam" id="PF03958"/>
    </source>
</evidence>
<evidence type="ECO:0000313" key="8">
    <source>
        <dbReference type="EMBL" id="GAA0480675.1"/>
    </source>
</evidence>
<comment type="similarity">
    <text evidence="3">Belongs to the bacterial secretin family.</text>
</comment>
<evidence type="ECO:0000256" key="4">
    <source>
        <dbReference type="RuleBase" id="RU004004"/>
    </source>
</evidence>
<keyword evidence="4" id="KW-0813">Transport</keyword>
<dbReference type="InterPro" id="IPR004846">
    <property type="entry name" value="T2SS/T3SS_dom"/>
</dbReference>
<gene>
    <name evidence="8" type="primary">bscC</name>
    <name evidence="8" type="ORF">GCM10009096_23440</name>
</gene>
<comment type="subcellular location">
    <subcellularLocation>
        <location evidence="1 4">Cell outer membrane</location>
    </subcellularLocation>
</comment>
<dbReference type="Pfam" id="PF00263">
    <property type="entry name" value="Secretin"/>
    <property type="match status" value="1"/>
</dbReference>
<dbReference type="Proteomes" id="UP001500713">
    <property type="component" value="Unassembled WGS sequence"/>
</dbReference>
<dbReference type="PANTHER" id="PTHR30332:SF5">
    <property type="entry name" value="SPI-1 TYPE 3 SECRETION SYSTEM SECRETIN"/>
    <property type="match status" value="1"/>
</dbReference>
<dbReference type="NCBIfam" id="TIGR02516">
    <property type="entry name" value="type_III_yscC"/>
    <property type="match status" value="1"/>
</dbReference>
<evidence type="ECO:0000256" key="3">
    <source>
        <dbReference type="RuleBase" id="RU004003"/>
    </source>
</evidence>
<keyword evidence="9" id="KW-1185">Reference proteome</keyword>
<dbReference type="Gene3D" id="3.30.1370.120">
    <property type="match status" value="1"/>
</dbReference>
<dbReference type="PANTHER" id="PTHR30332">
    <property type="entry name" value="PROBABLE GENERAL SECRETION PATHWAY PROTEIN D"/>
    <property type="match status" value="1"/>
</dbReference>
<organism evidence="8 9">
    <name type="scientific">Parasphingorhabdus litoris</name>
    <dbReference type="NCBI Taxonomy" id="394733"/>
    <lineage>
        <taxon>Bacteria</taxon>
        <taxon>Pseudomonadati</taxon>
        <taxon>Pseudomonadota</taxon>
        <taxon>Alphaproteobacteria</taxon>
        <taxon>Sphingomonadales</taxon>
        <taxon>Sphingomonadaceae</taxon>
        <taxon>Parasphingorhabdus</taxon>
    </lineage>
</organism>
<evidence type="ECO:0000313" key="9">
    <source>
        <dbReference type="Proteomes" id="UP001500713"/>
    </source>
</evidence>
<feature type="domain" description="NolW-like" evidence="7">
    <location>
        <begin position="213"/>
        <end position="342"/>
    </location>
</feature>
<evidence type="ECO:0000259" key="6">
    <source>
        <dbReference type="Pfam" id="PF00263"/>
    </source>
</evidence>
<dbReference type="PRINTS" id="PR01337">
    <property type="entry name" value="TYPE3OMGPROT"/>
</dbReference>
<sequence length="599" mass="64996">MMDMQKIGLVVRGAIGLLCLVIAAPTIAEKPPIPSKNISITARNTDVSDFLKKLFAETGLRAKVSASVERQKINGRFQGNAQAIWGQVSRAFNLVGFYDKSVVRIYSSSEIQTRNFDDVNGTQLVSDIQRMGLTDQYNSVKTSGDMVIASGVPAFLEQVGNMASRAKMSSVATPPVTQAVYNKPIVSPLVAAAPYKVRSEVMVPASRRSPYEVRIFFLRYAQANDTFTRTGDRESRNPGIASILSGIMGDGRSSATVRTSGDDVDVFNRPAPSDYGILDGGIKIVSPPAVVKEEEKPAPNVRDVNGPRIEVDQTQNAIIVRDRPQAMKVYEGIISSLDLPPRMVEIEAAIIDLNIDRLKDLGIDFNLQIDGLNVLFGGVSANPVPGFSAPNAQGEYVTGSGDVFGARITALERRGALSIVSRPQLTTMDNRAALFSNSQEIYVEVEGRFGRLERIEIGTVLRVTPAIVKEGDKTRVQLQIDIEDGSPTQSGVNGLPVLKRSRVTSQAIVNQGESVLLGGLTVDSTFDFKSKTPVLGDIPIVGNVFKKRRKGSSRIERLFLITPRVVGQGGPSRMTSTSGRAPIPLEQLQGKTKKQRRNR</sequence>
<evidence type="ECO:0000256" key="2">
    <source>
        <dbReference type="ARBA" id="ARBA00022729"/>
    </source>
</evidence>
<feature type="domain" description="Type II/III secretion system secretin-like" evidence="6">
    <location>
        <begin position="410"/>
        <end position="566"/>
    </location>
</feature>
<dbReference type="EMBL" id="BAAAEM010000003">
    <property type="protein sequence ID" value="GAA0480675.1"/>
    <property type="molecule type" value="Genomic_DNA"/>
</dbReference>
<feature type="region of interest" description="Disordered" evidence="5">
    <location>
        <begin position="566"/>
        <end position="599"/>
    </location>
</feature>
<dbReference type="Gene3D" id="3.55.50.30">
    <property type="match status" value="1"/>
</dbReference>
<name>A0ABN1ANK1_9SPHN</name>
<proteinExistence type="inferred from homology"/>
<dbReference type="Pfam" id="PF03958">
    <property type="entry name" value="Secretin_N"/>
    <property type="match status" value="1"/>
</dbReference>
<dbReference type="InterPro" id="IPR050810">
    <property type="entry name" value="Bact_Secretion_Sys_Channel"/>
</dbReference>